<name>A0A382DQR6_9ZZZZ</name>
<protein>
    <submittedName>
        <fullName evidence="1">Uncharacterized protein</fullName>
    </submittedName>
</protein>
<gene>
    <name evidence="1" type="ORF">METZ01_LOCUS192935</name>
</gene>
<reference evidence="1" key="1">
    <citation type="submission" date="2018-05" db="EMBL/GenBank/DDBJ databases">
        <authorList>
            <person name="Lanie J.A."/>
            <person name="Ng W.-L."/>
            <person name="Kazmierczak K.M."/>
            <person name="Andrzejewski T.M."/>
            <person name="Davidsen T.M."/>
            <person name="Wayne K.J."/>
            <person name="Tettelin H."/>
            <person name="Glass J.I."/>
            <person name="Rusch D."/>
            <person name="Podicherti R."/>
            <person name="Tsui H.-C.T."/>
            <person name="Winkler M.E."/>
        </authorList>
    </citation>
    <scope>NUCLEOTIDE SEQUENCE</scope>
</reference>
<dbReference type="AlphaFoldDB" id="A0A382DQR6"/>
<evidence type="ECO:0000313" key="1">
    <source>
        <dbReference type="EMBL" id="SVB40081.1"/>
    </source>
</evidence>
<sequence length="31" mass="3116">LGLNGVLSSSADGLTGCPEFKVQAVNIEPAK</sequence>
<organism evidence="1">
    <name type="scientific">marine metagenome</name>
    <dbReference type="NCBI Taxonomy" id="408172"/>
    <lineage>
        <taxon>unclassified sequences</taxon>
        <taxon>metagenomes</taxon>
        <taxon>ecological metagenomes</taxon>
    </lineage>
</organism>
<proteinExistence type="predicted"/>
<accession>A0A382DQR6</accession>
<dbReference type="EMBL" id="UINC01040344">
    <property type="protein sequence ID" value="SVB40081.1"/>
    <property type="molecule type" value="Genomic_DNA"/>
</dbReference>
<feature type="non-terminal residue" evidence="1">
    <location>
        <position position="1"/>
    </location>
</feature>